<sequence>MTVLDVVLDKTLPFDMRWNLVKRQPRVALSKHQIDTFWKEGYLTIPDFIDVAQVDEIDRSFQRLFRTRAGWKEGDFYDIAGLDQGDEFKLPQLLHPAKYAPELLRTVFWANAEAVAKALLGADARFSFDHAISKPPHPESATPWHQDQAFHRAGSHVENITIWLPLQDVDEENGCLTFVPQSHTGPMLTHRNYRDDKRIEGLEAVGVDLDKAVTVPMRKGSVSIHHSRTLHYAGPNLSSQPRKVYSLLFAVQKPEPVVAVDYPWNLDKPTARLERKRAYEQRWSNRAQRRIKNALSSTLHRVIGRGGR</sequence>
<protein>
    <submittedName>
        <fullName evidence="1">Phytanoyl-CoA dioxygenase family protein</fullName>
    </submittedName>
</protein>
<reference evidence="1" key="1">
    <citation type="submission" date="2021-02" db="EMBL/GenBank/DDBJ databases">
        <title>Skermanella TT6 skin isolate.</title>
        <authorList>
            <person name="Lee K."/>
            <person name="Ganzorig M."/>
        </authorList>
    </citation>
    <scope>NUCLEOTIDE SEQUENCE</scope>
    <source>
        <strain evidence="1">TT6</strain>
    </source>
</reference>
<dbReference type="EMBL" id="CP067420">
    <property type="protein sequence ID" value="QQP90497.1"/>
    <property type="molecule type" value="Genomic_DNA"/>
</dbReference>
<proteinExistence type="predicted"/>
<dbReference type="RefSeq" id="WP_201077628.1">
    <property type="nucleotide sequence ID" value="NZ_CP067420.1"/>
</dbReference>
<accession>A0ABX7BDI6</accession>
<dbReference type="Pfam" id="PF05721">
    <property type="entry name" value="PhyH"/>
    <property type="match status" value="1"/>
</dbReference>
<keyword evidence="1" id="KW-0560">Oxidoreductase</keyword>
<gene>
    <name evidence="1" type="ORF">IGS68_04385</name>
</gene>
<dbReference type="SUPFAM" id="SSF51197">
    <property type="entry name" value="Clavaminate synthase-like"/>
    <property type="match status" value="1"/>
</dbReference>
<dbReference type="InterPro" id="IPR008775">
    <property type="entry name" value="Phytyl_CoA_dOase-like"/>
</dbReference>
<organism evidence="1 2">
    <name type="scientific">Skermanella cutis</name>
    <dbReference type="NCBI Taxonomy" id="2775420"/>
    <lineage>
        <taxon>Bacteria</taxon>
        <taxon>Pseudomonadati</taxon>
        <taxon>Pseudomonadota</taxon>
        <taxon>Alphaproteobacteria</taxon>
        <taxon>Rhodospirillales</taxon>
        <taxon>Azospirillaceae</taxon>
        <taxon>Skermanella</taxon>
    </lineage>
</organism>
<dbReference type="Proteomes" id="UP000595197">
    <property type="component" value="Chromosome"/>
</dbReference>
<name>A0ABX7BDI6_9PROT</name>
<keyword evidence="2" id="KW-1185">Reference proteome</keyword>
<evidence type="ECO:0000313" key="1">
    <source>
        <dbReference type="EMBL" id="QQP90497.1"/>
    </source>
</evidence>
<evidence type="ECO:0000313" key="2">
    <source>
        <dbReference type="Proteomes" id="UP000595197"/>
    </source>
</evidence>
<dbReference type="PANTHER" id="PTHR20883:SF46">
    <property type="entry name" value="PHYTANOYL-COA HYDROXYLASE"/>
    <property type="match status" value="1"/>
</dbReference>
<keyword evidence="1" id="KW-0223">Dioxygenase</keyword>
<dbReference type="Gene3D" id="2.60.120.620">
    <property type="entry name" value="q2cbj1_9rhob like domain"/>
    <property type="match status" value="1"/>
</dbReference>
<dbReference type="PANTHER" id="PTHR20883">
    <property type="entry name" value="PHYTANOYL-COA DIOXYGENASE DOMAIN CONTAINING 1"/>
    <property type="match status" value="1"/>
</dbReference>
<dbReference type="GO" id="GO:0051213">
    <property type="term" value="F:dioxygenase activity"/>
    <property type="evidence" value="ECO:0007669"/>
    <property type="project" value="UniProtKB-KW"/>
</dbReference>